<proteinExistence type="predicted"/>
<evidence type="ECO:0000313" key="3">
    <source>
        <dbReference type="Proteomes" id="UP001324993"/>
    </source>
</evidence>
<accession>A0ABZ0RE53</accession>
<sequence length="346" mass="37630">MFTFTRASGAAEPEPAEASPPAPPAAVAASQSQSAYAASIQRLDSMDTTGLSPDLVTVLTGYYRNSFTSQEHWDLVESIRFDGTLHLEQGVIRFTAFKKKPDYSKIVLFLPNDGRIVMAYDGADAWQLQAFRPGAEPIDMPADEALNFIRDATTGGHLLYPLVAGKTIELVGSATLNGRRHYDLRTTLPDGQTIRSLLDMANYAEAQQTTLNNVSGLTEVTTHGDFRVIDGIRLPFVSTLTVDGEHVHETRIERVQVNLGVMPWMFSRSSGANVPDPLPAVAPAAAASQSPRPLYELSAPDPRSQLRLGEAPFDPWSTQSAFEMDPADLSEQETADILNDLKAVAK</sequence>
<dbReference type="Proteomes" id="UP001324993">
    <property type="component" value="Chromosome"/>
</dbReference>
<evidence type="ECO:0000256" key="1">
    <source>
        <dbReference type="SAM" id="MobiDB-lite"/>
    </source>
</evidence>
<feature type="region of interest" description="Disordered" evidence="1">
    <location>
        <begin position="1"/>
        <end position="25"/>
    </location>
</feature>
<name>A0ABZ0RE53_9BACT</name>
<evidence type="ECO:0008006" key="4">
    <source>
        <dbReference type="Google" id="ProtNLM"/>
    </source>
</evidence>
<dbReference type="Gene3D" id="2.50.20.10">
    <property type="entry name" value="Lipoprotein localisation LolA/LolB/LppX"/>
    <property type="match status" value="1"/>
</dbReference>
<protein>
    <recommendedName>
        <fullName evidence="4">Outer membrane lipoprotein-sorting protein</fullName>
    </recommendedName>
</protein>
<keyword evidence="3" id="KW-1185">Reference proteome</keyword>
<evidence type="ECO:0000313" key="2">
    <source>
        <dbReference type="EMBL" id="WPJ94262.1"/>
    </source>
</evidence>
<dbReference type="EMBL" id="CP138858">
    <property type="protein sequence ID" value="WPJ94262.1"/>
    <property type="molecule type" value="Genomic_DNA"/>
</dbReference>
<reference evidence="2 3" key="1">
    <citation type="submission" date="2023-11" db="EMBL/GenBank/DDBJ databases">
        <title>Coraliomargarita sp. nov., isolated from marine algae.</title>
        <authorList>
            <person name="Lee J.K."/>
            <person name="Baek J.H."/>
            <person name="Kim J.M."/>
            <person name="Choi D.G."/>
            <person name="Jeon C.O."/>
        </authorList>
    </citation>
    <scope>NUCLEOTIDE SEQUENCE [LARGE SCALE GENOMIC DNA]</scope>
    <source>
        <strain evidence="2 3">J2-16</strain>
    </source>
</reference>
<feature type="compositionally biased region" description="Low complexity" evidence="1">
    <location>
        <begin position="7"/>
        <end position="17"/>
    </location>
</feature>
<organism evidence="2 3">
    <name type="scientific">Coraliomargarita algicola</name>
    <dbReference type="NCBI Taxonomy" id="3092156"/>
    <lineage>
        <taxon>Bacteria</taxon>
        <taxon>Pseudomonadati</taxon>
        <taxon>Verrucomicrobiota</taxon>
        <taxon>Opitutia</taxon>
        <taxon>Puniceicoccales</taxon>
        <taxon>Coraliomargaritaceae</taxon>
        <taxon>Coraliomargarita</taxon>
    </lineage>
</organism>
<feature type="compositionally biased region" description="Low complexity" evidence="1">
    <location>
        <begin position="283"/>
        <end position="294"/>
    </location>
</feature>
<feature type="region of interest" description="Disordered" evidence="1">
    <location>
        <begin position="283"/>
        <end position="320"/>
    </location>
</feature>
<dbReference type="RefSeq" id="WP_319831200.1">
    <property type="nucleotide sequence ID" value="NZ_CP138858.1"/>
</dbReference>
<gene>
    <name evidence="2" type="ORF">SH580_12535</name>
</gene>